<name>A0A8H4NV87_9HYPO</name>
<keyword evidence="1" id="KW-0805">Transcription regulation</keyword>
<evidence type="ECO:0000256" key="3">
    <source>
        <dbReference type="ARBA" id="ARBA00023242"/>
    </source>
</evidence>
<evidence type="ECO:0000256" key="4">
    <source>
        <dbReference type="SAM" id="MobiDB-lite"/>
    </source>
</evidence>
<keyword evidence="7" id="KW-1185">Reference proteome</keyword>
<dbReference type="Pfam" id="PF04082">
    <property type="entry name" value="Fungal_trans"/>
    <property type="match status" value="1"/>
</dbReference>
<sequence length="659" mass="73018">MSEPAGLPAVKERLQSLTVKRTLVLNVEDDESDVRVNKSLAVNVFTTWSQSAATILRGRIVASRQSRSSTSRKSLKTSQNVLERLFPGLSAEHLDNLSRDELVNLISSGSSQPFSGSSEVGQSTPETAPEPDPEITMLLGFEGSRIQEFIWDESSDGANQHQAGIDDVNGITALFDNDSGRSYLGISSVSAILQAMAYPSPHLRQAIQNNKESSLVPNELPPIDMPPLLSQTVCPSSNLQILDEATLIDAYFQSVHPIIPMVDEADFRQCYAHGGRMDLARGPWLALLKMVLTFGYISCNDDSQAGHTYFANRASEHMHISCLGVGHLYMLQALILYGGYFLHFVNKPNMATSVMGAAHRMALAMGLHQQTPSDKIASIGGQRMVQMRTRTWWCLFCLDTWTGTTLGRPPSHASGSPSLNEPSILRRGGLDYNAISMNASASFSLIAARIQERMTGSPLIPPCQVKKFDDELLSWHDQLHPAFRADRKPPGEVCLAALLLEYRYLNTQMILHRPYLLVQAIKANDGLENQDTISSANICCEVAKQTVDMIARNWYPNQILAWNASWFLFQACLVLLLRLLSPFTSPSEIGQLEDAITQSLSLFADMRPWRDALCQGHDLILFIYSPRNTGNQEWDSSWLLSDDDLVNSLGISAFLEDWL</sequence>
<dbReference type="InterPro" id="IPR007219">
    <property type="entry name" value="XnlR_reg_dom"/>
</dbReference>
<gene>
    <name evidence="6" type="ORF">F53441_9699</name>
</gene>
<feature type="compositionally biased region" description="Low complexity" evidence="4">
    <location>
        <begin position="108"/>
        <end position="118"/>
    </location>
</feature>
<feature type="region of interest" description="Disordered" evidence="4">
    <location>
        <begin position="108"/>
        <end position="133"/>
    </location>
</feature>
<dbReference type="InterPro" id="IPR051127">
    <property type="entry name" value="Fungal_SecMet_Regulators"/>
</dbReference>
<dbReference type="GO" id="GO:0000978">
    <property type="term" value="F:RNA polymerase II cis-regulatory region sequence-specific DNA binding"/>
    <property type="evidence" value="ECO:0007669"/>
    <property type="project" value="TreeGrafter"/>
</dbReference>
<dbReference type="GO" id="GO:0008270">
    <property type="term" value="F:zinc ion binding"/>
    <property type="evidence" value="ECO:0007669"/>
    <property type="project" value="InterPro"/>
</dbReference>
<dbReference type="EMBL" id="JAADJG010000446">
    <property type="protein sequence ID" value="KAF4446658.1"/>
    <property type="molecule type" value="Genomic_DNA"/>
</dbReference>
<comment type="caution">
    <text evidence="6">The sequence shown here is derived from an EMBL/GenBank/DDBJ whole genome shotgun (WGS) entry which is preliminary data.</text>
</comment>
<dbReference type="GO" id="GO:0000981">
    <property type="term" value="F:DNA-binding transcription factor activity, RNA polymerase II-specific"/>
    <property type="evidence" value="ECO:0007669"/>
    <property type="project" value="TreeGrafter"/>
</dbReference>
<keyword evidence="2" id="KW-0804">Transcription</keyword>
<evidence type="ECO:0000259" key="5">
    <source>
        <dbReference type="SMART" id="SM00906"/>
    </source>
</evidence>
<dbReference type="PANTHER" id="PTHR47424:SF5">
    <property type="entry name" value="ZN(II)2CYS6 TRANSCRIPTION FACTOR (EUROFUNG)"/>
    <property type="match status" value="1"/>
</dbReference>
<dbReference type="CDD" id="cd12148">
    <property type="entry name" value="fungal_TF_MHR"/>
    <property type="match status" value="1"/>
</dbReference>
<organism evidence="6 7">
    <name type="scientific">Fusarium austroafricanum</name>
    <dbReference type="NCBI Taxonomy" id="2364996"/>
    <lineage>
        <taxon>Eukaryota</taxon>
        <taxon>Fungi</taxon>
        <taxon>Dikarya</taxon>
        <taxon>Ascomycota</taxon>
        <taxon>Pezizomycotina</taxon>
        <taxon>Sordariomycetes</taxon>
        <taxon>Hypocreomycetidae</taxon>
        <taxon>Hypocreales</taxon>
        <taxon>Nectriaceae</taxon>
        <taxon>Fusarium</taxon>
        <taxon>Fusarium concolor species complex</taxon>
    </lineage>
</organism>
<evidence type="ECO:0000256" key="1">
    <source>
        <dbReference type="ARBA" id="ARBA00023015"/>
    </source>
</evidence>
<protein>
    <recommendedName>
        <fullName evidence="5">Xylanolytic transcriptional activator regulatory domain-containing protein</fullName>
    </recommendedName>
</protein>
<feature type="domain" description="Xylanolytic transcriptional activator regulatory" evidence="5">
    <location>
        <begin position="351"/>
        <end position="428"/>
    </location>
</feature>
<proteinExistence type="predicted"/>
<evidence type="ECO:0000313" key="6">
    <source>
        <dbReference type="EMBL" id="KAF4446658.1"/>
    </source>
</evidence>
<dbReference type="AlphaFoldDB" id="A0A8H4NV87"/>
<evidence type="ECO:0000256" key="2">
    <source>
        <dbReference type="ARBA" id="ARBA00023163"/>
    </source>
</evidence>
<dbReference type="GO" id="GO:0006351">
    <property type="term" value="P:DNA-templated transcription"/>
    <property type="evidence" value="ECO:0007669"/>
    <property type="project" value="InterPro"/>
</dbReference>
<dbReference type="GO" id="GO:0005634">
    <property type="term" value="C:nucleus"/>
    <property type="evidence" value="ECO:0007669"/>
    <property type="project" value="TreeGrafter"/>
</dbReference>
<keyword evidence="3" id="KW-0539">Nucleus</keyword>
<dbReference type="OrthoDB" id="3362851at2759"/>
<reference evidence="6" key="1">
    <citation type="submission" date="2020-01" db="EMBL/GenBank/DDBJ databases">
        <title>Identification and distribution of gene clusters putatively required for synthesis of sphingolipid metabolism inhibitors in phylogenetically diverse species of the filamentous fungus Fusarium.</title>
        <authorList>
            <person name="Kim H.-S."/>
            <person name="Busman M."/>
            <person name="Brown D.W."/>
            <person name="Divon H."/>
            <person name="Uhlig S."/>
            <person name="Proctor R.H."/>
        </authorList>
    </citation>
    <scope>NUCLEOTIDE SEQUENCE</scope>
    <source>
        <strain evidence="6">NRRL 53441</strain>
    </source>
</reference>
<evidence type="ECO:0000313" key="7">
    <source>
        <dbReference type="Proteomes" id="UP000605986"/>
    </source>
</evidence>
<accession>A0A8H4NV87</accession>
<dbReference type="Proteomes" id="UP000605986">
    <property type="component" value="Unassembled WGS sequence"/>
</dbReference>
<dbReference type="SMART" id="SM00906">
    <property type="entry name" value="Fungal_trans"/>
    <property type="match status" value="1"/>
</dbReference>
<dbReference type="GO" id="GO:0000435">
    <property type="term" value="P:positive regulation of transcription from RNA polymerase II promoter by galactose"/>
    <property type="evidence" value="ECO:0007669"/>
    <property type="project" value="TreeGrafter"/>
</dbReference>
<dbReference type="PANTHER" id="PTHR47424">
    <property type="entry name" value="REGULATORY PROTEIN GAL4"/>
    <property type="match status" value="1"/>
</dbReference>